<keyword evidence="5" id="KW-0812">Transmembrane</keyword>
<dbReference type="InterPro" id="IPR003660">
    <property type="entry name" value="HAMP_dom"/>
</dbReference>
<proteinExistence type="inferred from homology"/>
<dbReference type="GO" id="GO:0004888">
    <property type="term" value="F:transmembrane signaling receptor activity"/>
    <property type="evidence" value="ECO:0007669"/>
    <property type="project" value="TreeGrafter"/>
</dbReference>
<gene>
    <name evidence="8" type="primary">tsr_2</name>
    <name evidence="8" type="ORF">LMG24238_06699</name>
</gene>
<dbReference type="Gene3D" id="1.10.287.950">
    <property type="entry name" value="Methyl-accepting chemotaxis protein"/>
    <property type="match status" value="1"/>
</dbReference>
<evidence type="ECO:0000256" key="5">
    <source>
        <dbReference type="SAM" id="Phobius"/>
    </source>
</evidence>
<dbReference type="PROSITE" id="PS50885">
    <property type="entry name" value="HAMP"/>
    <property type="match status" value="1"/>
</dbReference>
<dbReference type="GO" id="GO:0007165">
    <property type="term" value="P:signal transduction"/>
    <property type="evidence" value="ECO:0007669"/>
    <property type="project" value="UniProtKB-KW"/>
</dbReference>
<organism evidence="8 9">
    <name type="scientific">Paraburkholderia sediminicola</name>
    <dbReference type="NCBI Taxonomy" id="458836"/>
    <lineage>
        <taxon>Bacteria</taxon>
        <taxon>Pseudomonadati</taxon>
        <taxon>Pseudomonadota</taxon>
        <taxon>Betaproteobacteria</taxon>
        <taxon>Burkholderiales</taxon>
        <taxon>Burkholderiaceae</taxon>
        <taxon>Paraburkholderia</taxon>
    </lineage>
</organism>
<feature type="domain" description="HAMP" evidence="7">
    <location>
        <begin position="97"/>
        <end position="150"/>
    </location>
</feature>
<comment type="subcellular location">
    <subcellularLocation>
        <location evidence="1">Membrane</location>
    </subcellularLocation>
</comment>
<dbReference type="PANTHER" id="PTHR43531">
    <property type="entry name" value="PROTEIN ICFG"/>
    <property type="match status" value="1"/>
</dbReference>
<keyword evidence="5" id="KW-1133">Transmembrane helix</keyword>
<dbReference type="Pfam" id="PF00015">
    <property type="entry name" value="MCPsignal"/>
    <property type="match status" value="1"/>
</dbReference>
<evidence type="ECO:0000259" key="6">
    <source>
        <dbReference type="PROSITE" id="PS50111"/>
    </source>
</evidence>
<feature type="domain" description="Methyl-accepting transducer" evidence="6">
    <location>
        <begin position="155"/>
        <end position="384"/>
    </location>
</feature>
<dbReference type="InterPro" id="IPR051310">
    <property type="entry name" value="MCP_chemotaxis"/>
</dbReference>
<dbReference type="Pfam" id="PF00672">
    <property type="entry name" value="HAMP"/>
    <property type="match status" value="1"/>
</dbReference>
<dbReference type="InterPro" id="IPR004089">
    <property type="entry name" value="MCPsignal_dom"/>
</dbReference>
<comment type="similarity">
    <text evidence="3">Belongs to the methyl-accepting chemotaxis (MCP) protein family.</text>
</comment>
<keyword evidence="4" id="KW-0807">Transducer</keyword>
<evidence type="ECO:0000313" key="9">
    <source>
        <dbReference type="Proteomes" id="UP000494255"/>
    </source>
</evidence>
<dbReference type="Proteomes" id="UP000494255">
    <property type="component" value="Unassembled WGS sequence"/>
</dbReference>
<dbReference type="PROSITE" id="PS50111">
    <property type="entry name" value="CHEMOTAXIS_TRANSDUC_2"/>
    <property type="match status" value="1"/>
</dbReference>
<dbReference type="CDD" id="cd06225">
    <property type="entry name" value="HAMP"/>
    <property type="match status" value="1"/>
</dbReference>
<dbReference type="RefSeq" id="WP_281370266.1">
    <property type="nucleotide sequence ID" value="NZ_CADIKC010000014.1"/>
</dbReference>
<dbReference type="SMART" id="SM00304">
    <property type="entry name" value="HAMP"/>
    <property type="match status" value="1"/>
</dbReference>
<dbReference type="GO" id="GO:0005886">
    <property type="term" value="C:plasma membrane"/>
    <property type="evidence" value="ECO:0007669"/>
    <property type="project" value="TreeGrafter"/>
</dbReference>
<reference evidence="8 9" key="1">
    <citation type="submission" date="2020-04" db="EMBL/GenBank/DDBJ databases">
        <authorList>
            <person name="De Canck E."/>
        </authorList>
    </citation>
    <scope>NUCLEOTIDE SEQUENCE [LARGE SCALE GENOMIC DNA]</scope>
    <source>
        <strain evidence="8 9">LMG 24238</strain>
    </source>
</reference>
<name>A0A6J5CML1_9BURK</name>
<evidence type="ECO:0000256" key="3">
    <source>
        <dbReference type="ARBA" id="ARBA00029447"/>
    </source>
</evidence>
<evidence type="ECO:0000259" key="7">
    <source>
        <dbReference type="PROSITE" id="PS50885"/>
    </source>
</evidence>
<dbReference type="GeneID" id="97045273"/>
<keyword evidence="5" id="KW-0472">Membrane</keyword>
<keyword evidence="9" id="KW-1185">Reference proteome</keyword>
<dbReference type="GO" id="GO:0006935">
    <property type="term" value="P:chemotaxis"/>
    <property type="evidence" value="ECO:0007669"/>
    <property type="project" value="TreeGrafter"/>
</dbReference>
<dbReference type="SMART" id="SM00283">
    <property type="entry name" value="MA"/>
    <property type="match status" value="1"/>
</dbReference>
<dbReference type="PANTHER" id="PTHR43531:SF14">
    <property type="entry name" value="METHYL-ACCEPTING CHEMOTAXIS PROTEIN I-RELATED"/>
    <property type="match status" value="1"/>
</dbReference>
<sequence>MAALRAQGIAYDRNSHQLIELAATDAKAANDQVVAVYHSDFEPLIATIETLVADVGKRGERAEQHAAQTRANVVKIVISVLVIVMVLVVGCIVLLSRSIHRSLVSFQGTLQQASDSLDLTMRVPIQGNDEISQAATAFNHLIDRIGEVMTAVRDSVQSVNIASKQIAAGNVDLSSRTEEQAASLQQTAASMEELAGTVRQNAENARQANGLAQSSAAVAVQGGNVVGEVVATMEQINASSEKIADIIGVIDGIAFQTNILALNAAVEAARAGEHGRGFAVVAAEVRTLAQRAAAAAKEIKALIENSVSQIEAGTKLVDRAGKTMGEVVGSIKRVTDIMGEIAIASHEQSKGIDQVGRAVTQMDEATQRNAALVEQAAATARSLDDQATKLHTGVSVFQF</sequence>
<feature type="transmembrane region" description="Helical" evidence="5">
    <location>
        <begin position="76"/>
        <end position="95"/>
    </location>
</feature>
<dbReference type="SUPFAM" id="SSF58104">
    <property type="entry name" value="Methyl-accepting chemotaxis protein (MCP) signaling domain"/>
    <property type="match status" value="1"/>
</dbReference>
<dbReference type="EMBL" id="CADIKC010000014">
    <property type="protein sequence ID" value="CAB3740970.1"/>
    <property type="molecule type" value="Genomic_DNA"/>
</dbReference>
<dbReference type="AlphaFoldDB" id="A0A6J5CML1"/>
<evidence type="ECO:0000256" key="2">
    <source>
        <dbReference type="ARBA" id="ARBA00022481"/>
    </source>
</evidence>
<evidence type="ECO:0000256" key="4">
    <source>
        <dbReference type="PROSITE-ProRule" id="PRU00284"/>
    </source>
</evidence>
<dbReference type="FunFam" id="1.10.287.950:FF:000001">
    <property type="entry name" value="Methyl-accepting chemotaxis sensory transducer"/>
    <property type="match status" value="1"/>
</dbReference>
<evidence type="ECO:0000313" key="8">
    <source>
        <dbReference type="EMBL" id="CAB3740970.1"/>
    </source>
</evidence>
<dbReference type="CDD" id="cd11386">
    <property type="entry name" value="MCP_signal"/>
    <property type="match status" value="1"/>
</dbReference>
<accession>A0A6J5CML1</accession>
<keyword evidence="2" id="KW-0488">Methylation</keyword>
<evidence type="ECO:0000256" key="1">
    <source>
        <dbReference type="ARBA" id="ARBA00004370"/>
    </source>
</evidence>
<protein>
    <submittedName>
        <fullName evidence="8">Methyl-accepting chemotaxis protein I</fullName>
    </submittedName>
</protein>